<feature type="transmembrane region" description="Helical" evidence="1">
    <location>
        <begin position="6"/>
        <end position="26"/>
    </location>
</feature>
<feature type="transmembrane region" description="Helical" evidence="1">
    <location>
        <begin position="38"/>
        <end position="65"/>
    </location>
</feature>
<accession>A0AAV9PC49</accession>
<feature type="region of interest" description="Disordered" evidence="2">
    <location>
        <begin position="187"/>
        <end position="215"/>
    </location>
</feature>
<keyword evidence="1" id="KW-0472">Membrane</keyword>
<dbReference type="Proteomes" id="UP001337655">
    <property type="component" value="Unassembled WGS sequence"/>
</dbReference>
<dbReference type="InterPro" id="IPR004345">
    <property type="entry name" value="TB2_DP1_HVA22"/>
</dbReference>
<dbReference type="PANTHER" id="PTHR12300">
    <property type="entry name" value="HVA22-LIKE PROTEINS"/>
    <property type="match status" value="1"/>
</dbReference>
<evidence type="ECO:0000313" key="3">
    <source>
        <dbReference type="EMBL" id="KAK5169684.1"/>
    </source>
</evidence>
<feature type="compositionally biased region" description="Low complexity" evidence="2">
    <location>
        <begin position="257"/>
        <end position="272"/>
    </location>
</feature>
<protein>
    <recommendedName>
        <fullName evidence="1">Protein YOP1</fullName>
    </recommendedName>
</protein>
<keyword evidence="4" id="KW-1185">Reference proteome</keyword>
<comment type="caution">
    <text evidence="3">The sequence shown here is derived from an EMBL/GenBank/DDBJ whole genome shotgun (WGS) entry which is preliminary data.</text>
</comment>
<feature type="compositionally biased region" description="Basic and acidic residues" evidence="2">
    <location>
        <begin position="336"/>
        <end position="348"/>
    </location>
</feature>
<dbReference type="AlphaFoldDB" id="A0AAV9PC49"/>
<evidence type="ECO:0000313" key="4">
    <source>
        <dbReference type="Proteomes" id="UP001337655"/>
    </source>
</evidence>
<proteinExistence type="inferred from homology"/>
<feature type="compositionally biased region" description="Basic and acidic residues" evidence="2">
    <location>
        <begin position="301"/>
        <end position="313"/>
    </location>
</feature>
<comment type="subcellular location">
    <subcellularLocation>
        <location evidence="1">Membrane</location>
        <topology evidence="1">Multi-pass membrane protein</topology>
    </subcellularLocation>
</comment>
<organism evidence="3 4">
    <name type="scientific">Saxophila tyrrhenica</name>
    <dbReference type="NCBI Taxonomy" id="1690608"/>
    <lineage>
        <taxon>Eukaryota</taxon>
        <taxon>Fungi</taxon>
        <taxon>Dikarya</taxon>
        <taxon>Ascomycota</taxon>
        <taxon>Pezizomycotina</taxon>
        <taxon>Dothideomycetes</taxon>
        <taxon>Dothideomycetidae</taxon>
        <taxon>Mycosphaerellales</taxon>
        <taxon>Extremaceae</taxon>
        <taxon>Saxophila</taxon>
    </lineage>
</organism>
<sequence length="348" mass="38734">MFSFIADFLTGIISILFPVFASYKALRSSDPANLAPWLMYWTTLSLLLLVESQFGFLISWFPFYAWARLGLHLYLVLPGQQGSVFIYKAYIHPFLEEHERQIDRLISDLHAKAKAAGGDVVKQGWEYVRTQLLGQEAKQPSPVPSRNASYSSYLMDRFAMPSARQAAGVAAGGDLFGLIGKALQQTTYPDSTSREAQADDLTRSGNLIPPSLRGDERTDFIATQRERLNTLLRAFDHEAGAPAADMAGYGARDAAYSSSRSSMPRQPSSRKSYLAATDSPNMHKSRSESEFEDLAYEPMPDPEHYRPQPEKRPSSRRKGGGGGQAGWSNWIWGSYGEKDSAVDPRKDE</sequence>
<dbReference type="RefSeq" id="XP_064659030.1">
    <property type="nucleotide sequence ID" value="XM_064802905.1"/>
</dbReference>
<keyword evidence="1" id="KW-1133">Transmembrane helix</keyword>
<comment type="caution">
    <text evidence="1">Lacks conserved residue(s) required for the propagation of feature annotation.</text>
</comment>
<keyword evidence="1" id="KW-0812">Transmembrane</keyword>
<dbReference type="GO" id="GO:0016020">
    <property type="term" value="C:membrane"/>
    <property type="evidence" value="ECO:0007669"/>
    <property type="project" value="UniProtKB-SubCell"/>
</dbReference>
<gene>
    <name evidence="3" type="ORF">LTR77_005662</name>
</gene>
<comment type="similarity">
    <text evidence="1">Belongs to the DP1 family.</text>
</comment>
<evidence type="ECO:0000256" key="1">
    <source>
        <dbReference type="RuleBase" id="RU362006"/>
    </source>
</evidence>
<dbReference type="EMBL" id="JAVRRT010000008">
    <property type="protein sequence ID" value="KAK5169684.1"/>
    <property type="molecule type" value="Genomic_DNA"/>
</dbReference>
<name>A0AAV9PC49_9PEZI</name>
<dbReference type="Pfam" id="PF03134">
    <property type="entry name" value="TB2_DP1_HVA22"/>
    <property type="match status" value="1"/>
</dbReference>
<feature type="region of interest" description="Disordered" evidence="2">
    <location>
        <begin position="257"/>
        <end position="348"/>
    </location>
</feature>
<reference evidence="3 4" key="1">
    <citation type="submission" date="2023-08" db="EMBL/GenBank/DDBJ databases">
        <title>Black Yeasts Isolated from many extreme environments.</title>
        <authorList>
            <person name="Coleine C."/>
            <person name="Stajich J.E."/>
            <person name="Selbmann L."/>
        </authorList>
    </citation>
    <scope>NUCLEOTIDE SEQUENCE [LARGE SCALE GENOMIC DNA]</scope>
    <source>
        <strain evidence="3 4">CCFEE 5935</strain>
    </source>
</reference>
<evidence type="ECO:0000256" key="2">
    <source>
        <dbReference type="SAM" id="MobiDB-lite"/>
    </source>
</evidence>
<feature type="compositionally biased region" description="Basic and acidic residues" evidence="2">
    <location>
        <begin position="192"/>
        <end position="202"/>
    </location>
</feature>
<dbReference type="PANTHER" id="PTHR12300:SF177">
    <property type="entry name" value="PROTEIN YOP1"/>
    <property type="match status" value="1"/>
</dbReference>
<dbReference type="GeneID" id="89927003"/>